<sequence length="188" mass="21125">MKLVVCFPGIGYHCDKPLLYYGRRVAESVGYKEYKNVEYVNRIGNVKGDPAKMQAAFEDLYGQTEEILKDIDFSGYDSILFLSKSVGTIIATAYAERHKMPCRHVLYTPLEATFDNCASNLSGRAIAFTGTEDPWVESTDAITDRCQKAGIPVHVIEEANHSLETADVWKNLKNLEKIMAQTADFISW</sequence>
<dbReference type="SUPFAM" id="SSF53474">
    <property type="entry name" value="alpha/beta-Hydrolases"/>
    <property type="match status" value="1"/>
</dbReference>
<organism evidence="1 2">
    <name type="scientific">Coprococcus hominis</name>
    <name type="common">ex Liu et al. 2022</name>
    <dbReference type="NCBI Taxonomy" id="2763039"/>
    <lineage>
        <taxon>Bacteria</taxon>
        <taxon>Bacillati</taxon>
        <taxon>Bacillota</taxon>
        <taxon>Clostridia</taxon>
        <taxon>Lachnospirales</taxon>
        <taxon>Lachnospiraceae</taxon>
        <taxon>Coprococcus</taxon>
    </lineage>
</organism>
<dbReference type="EMBL" id="JACOOX010000002">
    <property type="protein sequence ID" value="MBC5662070.1"/>
    <property type="molecule type" value="Genomic_DNA"/>
</dbReference>
<dbReference type="RefSeq" id="WP_186847413.1">
    <property type="nucleotide sequence ID" value="NZ_JACOOX010000002.1"/>
</dbReference>
<dbReference type="GO" id="GO:0016787">
    <property type="term" value="F:hydrolase activity"/>
    <property type="evidence" value="ECO:0007669"/>
    <property type="project" value="UniProtKB-KW"/>
</dbReference>
<evidence type="ECO:0000313" key="2">
    <source>
        <dbReference type="Proteomes" id="UP000615234"/>
    </source>
</evidence>
<dbReference type="InterPro" id="IPR029058">
    <property type="entry name" value="AB_hydrolase_fold"/>
</dbReference>
<protein>
    <submittedName>
        <fullName evidence="1">Alpha/beta hydrolase</fullName>
    </submittedName>
</protein>
<proteinExistence type="predicted"/>
<comment type="caution">
    <text evidence="1">The sequence shown here is derived from an EMBL/GenBank/DDBJ whole genome shotgun (WGS) entry which is preliminary data.</text>
</comment>
<reference evidence="1 2" key="1">
    <citation type="submission" date="2020-08" db="EMBL/GenBank/DDBJ databases">
        <title>Genome public.</title>
        <authorList>
            <person name="Liu C."/>
            <person name="Sun Q."/>
        </authorList>
    </citation>
    <scope>NUCLEOTIDE SEQUENCE [LARGE SCALE GENOMIC DNA]</scope>
    <source>
        <strain evidence="1 2">NSJ-10</strain>
    </source>
</reference>
<dbReference type="AlphaFoldDB" id="A0A8I0AHC5"/>
<name>A0A8I0AHC5_9FIRM</name>
<keyword evidence="2" id="KW-1185">Reference proteome</keyword>
<keyword evidence="1" id="KW-0378">Hydrolase</keyword>
<dbReference type="Proteomes" id="UP000615234">
    <property type="component" value="Unassembled WGS sequence"/>
</dbReference>
<accession>A0A8I0AHC5</accession>
<dbReference type="Gene3D" id="3.40.50.1820">
    <property type="entry name" value="alpha/beta hydrolase"/>
    <property type="match status" value="1"/>
</dbReference>
<evidence type="ECO:0000313" key="1">
    <source>
        <dbReference type="EMBL" id="MBC5662070.1"/>
    </source>
</evidence>
<gene>
    <name evidence="1" type="ORF">H8S09_04020</name>
</gene>